<feature type="chain" id="PRO_5003240456" description="Peroxidase" evidence="3">
    <location>
        <begin position="20"/>
        <end position="604"/>
    </location>
</feature>
<dbReference type="SUPFAM" id="SSF48113">
    <property type="entry name" value="Heme-dependent peroxidases"/>
    <property type="match status" value="1"/>
</dbReference>
<evidence type="ECO:0000256" key="3">
    <source>
        <dbReference type="SAM" id="SignalP"/>
    </source>
</evidence>
<dbReference type="GO" id="GO:0004601">
    <property type="term" value="F:peroxidase activity"/>
    <property type="evidence" value="ECO:0000318"/>
    <property type="project" value="GO_Central"/>
</dbReference>
<reference evidence="4 5" key="1">
    <citation type="journal article" date="2011" name="Science">
        <title>The ecoresponsive genome of Daphnia pulex.</title>
        <authorList>
            <person name="Colbourne J.K."/>
            <person name="Pfrender M.E."/>
            <person name="Gilbert D."/>
            <person name="Thomas W.K."/>
            <person name="Tucker A."/>
            <person name="Oakley T.H."/>
            <person name="Tokishita S."/>
            <person name="Aerts A."/>
            <person name="Arnold G.J."/>
            <person name="Basu M.K."/>
            <person name="Bauer D.J."/>
            <person name="Caceres C.E."/>
            <person name="Carmel L."/>
            <person name="Casola C."/>
            <person name="Choi J.H."/>
            <person name="Detter J.C."/>
            <person name="Dong Q."/>
            <person name="Dusheyko S."/>
            <person name="Eads B.D."/>
            <person name="Frohlich T."/>
            <person name="Geiler-Samerotte K.A."/>
            <person name="Gerlach D."/>
            <person name="Hatcher P."/>
            <person name="Jogdeo S."/>
            <person name="Krijgsveld J."/>
            <person name="Kriventseva E.V."/>
            <person name="Kultz D."/>
            <person name="Laforsch C."/>
            <person name="Lindquist E."/>
            <person name="Lopez J."/>
            <person name="Manak J.R."/>
            <person name="Muller J."/>
            <person name="Pangilinan J."/>
            <person name="Patwardhan R.P."/>
            <person name="Pitluck S."/>
            <person name="Pritham E.J."/>
            <person name="Rechtsteiner A."/>
            <person name="Rho M."/>
            <person name="Rogozin I.B."/>
            <person name="Sakarya O."/>
            <person name="Salamov A."/>
            <person name="Schaack S."/>
            <person name="Shapiro H."/>
            <person name="Shiga Y."/>
            <person name="Skalitzky C."/>
            <person name="Smith Z."/>
            <person name="Souvorov A."/>
            <person name="Sung W."/>
            <person name="Tang Z."/>
            <person name="Tsuchiya D."/>
            <person name="Tu H."/>
            <person name="Vos H."/>
            <person name="Wang M."/>
            <person name="Wolf Y.I."/>
            <person name="Yamagata H."/>
            <person name="Yamada T."/>
            <person name="Ye Y."/>
            <person name="Shaw J.R."/>
            <person name="Andrews J."/>
            <person name="Crease T.J."/>
            <person name="Tang H."/>
            <person name="Lucas S.M."/>
            <person name="Robertson H.M."/>
            <person name="Bork P."/>
            <person name="Koonin E.V."/>
            <person name="Zdobnov E.M."/>
            <person name="Grigoriev I.V."/>
            <person name="Lynch M."/>
            <person name="Boore J.L."/>
        </authorList>
    </citation>
    <scope>NUCLEOTIDE SEQUENCE [LARGE SCALE GENOMIC DNA]</scope>
</reference>
<dbReference type="KEGG" id="dpx:DAPPUDRAFT_312010"/>
<dbReference type="PROSITE" id="PS50292">
    <property type="entry name" value="PEROXIDASE_3"/>
    <property type="match status" value="1"/>
</dbReference>
<dbReference type="AlphaFoldDB" id="E9FYK5"/>
<dbReference type="HOGENOM" id="CLU_006087_5_2_1"/>
<dbReference type="GO" id="GO:0006979">
    <property type="term" value="P:response to oxidative stress"/>
    <property type="evidence" value="ECO:0007669"/>
    <property type="project" value="InterPro"/>
</dbReference>
<keyword evidence="3" id="KW-0732">Signal</keyword>
<keyword evidence="5" id="KW-1185">Reference proteome</keyword>
<keyword evidence="2" id="KW-0349">Heme</keyword>
<feature type="signal peptide" evidence="3">
    <location>
        <begin position="1"/>
        <end position="19"/>
    </location>
</feature>
<proteinExistence type="predicted"/>
<protein>
    <recommendedName>
        <fullName evidence="6">Peroxidase</fullName>
    </recommendedName>
</protein>
<dbReference type="Proteomes" id="UP000000305">
    <property type="component" value="Unassembled WGS sequence"/>
</dbReference>
<dbReference type="InterPro" id="IPR019791">
    <property type="entry name" value="Haem_peroxidase_animal"/>
</dbReference>
<dbReference type="eggNOG" id="KOG2408">
    <property type="taxonomic scope" value="Eukaryota"/>
</dbReference>
<dbReference type="Gene3D" id="1.10.640.10">
    <property type="entry name" value="Haem peroxidase domain superfamily, animal type"/>
    <property type="match status" value="1"/>
</dbReference>
<dbReference type="OMA" id="LRERCIM"/>
<dbReference type="OrthoDB" id="823504at2759"/>
<dbReference type="InParanoid" id="E9FYK5"/>
<keyword evidence="1" id="KW-0560">Oxidoreductase</keyword>
<dbReference type="GO" id="GO:0046872">
    <property type="term" value="F:metal ion binding"/>
    <property type="evidence" value="ECO:0007669"/>
    <property type="project" value="UniProtKB-KW"/>
</dbReference>
<dbReference type="FunFam" id="1.10.640.10:FF:000014">
    <property type="entry name" value="Uncharacterized protein"/>
    <property type="match status" value="1"/>
</dbReference>
<feature type="binding site" description="axial binding residue" evidence="2">
    <location>
        <position position="360"/>
    </location>
    <ligand>
        <name>heme b</name>
        <dbReference type="ChEBI" id="CHEBI:60344"/>
    </ligand>
    <ligandPart>
        <name>Fe</name>
        <dbReference type="ChEBI" id="CHEBI:18248"/>
    </ligandPart>
</feature>
<dbReference type="InterPro" id="IPR010255">
    <property type="entry name" value="Haem_peroxidase_sf"/>
</dbReference>
<dbReference type="PANTHER" id="PTHR11475:SF114">
    <property type="entry name" value="PEROXIDASE-LIKE PROTEIN"/>
    <property type="match status" value="1"/>
</dbReference>
<dbReference type="EMBL" id="GL732527">
    <property type="protein sequence ID" value="EFX87544.1"/>
    <property type="molecule type" value="Genomic_DNA"/>
</dbReference>
<evidence type="ECO:0000313" key="4">
    <source>
        <dbReference type="EMBL" id="EFX87544.1"/>
    </source>
</evidence>
<keyword evidence="2" id="KW-0479">Metal-binding</keyword>
<sequence>MTRIIIAILTLSASTLLLADENGSNRQISPLPANITCDPNYKYRSFDGSCNNLLNPRFGQAGTIFQRLMGPANYADGISKIRLSQSGAPLPSARLITTSVTVNESVSNPDVSFMTMQWGQFLDHDLTKITQFTVAGGCCDGGRFGNVTANPNPECLHILVANNDPTYTNANCINMIRSNFGLYLNGSTPTAREQVNSLTHWIDGSQIYGSSNATAQSLRNTTSQRGLMNVSFQNGKVLLPLTNTCCSDNTTTCAEAASCFVAGDSRVKEQTLITVMHTLWLREHNRVANALYAKYGANKTDEFYYQEARRIVIAELQHITYNEFLPVIIGPFAQFTGPYNNKNNSALFNEFTTAAYRMGHSLIRSFIRVYEADGTRSNQSYFLGTSFGTATRLLNPNFIDNAIRGLLRTPAQTVDECFADDITSQLSKTPTALLGGDLISINMQRGRDHGLPNYIQARQTALNLKTPLPTTFDALCPTTSPEIITYFKKIYGSVNDIDLYIGGVTEMKAPGSLVGPTFTYIIAKQFENLRQSDRFFYTDLTQSVSFTANQLGEIKKVSLARIICDNSDGTVTQVQPQAFRTPTGTNMPTPCGSIPQIDFAKYVK</sequence>
<evidence type="ECO:0008006" key="6">
    <source>
        <dbReference type="Google" id="ProtNLM"/>
    </source>
</evidence>
<keyword evidence="2" id="KW-0408">Iron</keyword>
<keyword evidence="1" id="KW-0575">Peroxidase</keyword>
<evidence type="ECO:0000313" key="5">
    <source>
        <dbReference type="Proteomes" id="UP000000305"/>
    </source>
</evidence>
<dbReference type="InterPro" id="IPR037120">
    <property type="entry name" value="Haem_peroxidase_sf_animal"/>
</dbReference>
<evidence type="ECO:0000256" key="1">
    <source>
        <dbReference type="ARBA" id="ARBA00022559"/>
    </source>
</evidence>
<dbReference type="PRINTS" id="PR00457">
    <property type="entry name" value="ANPEROXIDASE"/>
</dbReference>
<gene>
    <name evidence="4" type="ORF">DAPPUDRAFT_312010</name>
</gene>
<dbReference type="Pfam" id="PF03098">
    <property type="entry name" value="An_peroxidase"/>
    <property type="match status" value="1"/>
</dbReference>
<accession>E9FYK5</accession>
<dbReference type="CDD" id="cd09823">
    <property type="entry name" value="peroxinectin_like"/>
    <property type="match status" value="1"/>
</dbReference>
<organism evidence="4 5">
    <name type="scientific">Daphnia pulex</name>
    <name type="common">Water flea</name>
    <dbReference type="NCBI Taxonomy" id="6669"/>
    <lineage>
        <taxon>Eukaryota</taxon>
        <taxon>Metazoa</taxon>
        <taxon>Ecdysozoa</taxon>
        <taxon>Arthropoda</taxon>
        <taxon>Crustacea</taxon>
        <taxon>Branchiopoda</taxon>
        <taxon>Diplostraca</taxon>
        <taxon>Cladocera</taxon>
        <taxon>Anomopoda</taxon>
        <taxon>Daphniidae</taxon>
        <taxon>Daphnia</taxon>
    </lineage>
</organism>
<evidence type="ECO:0000256" key="2">
    <source>
        <dbReference type="PIRSR" id="PIRSR619791-2"/>
    </source>
</evidence>
<dbReference type="GO" id="GO:0020037">
    <property type="term" value="F:heme binding"/>
    <property type="evidence" value="ECO:0007669"/>
    <property type="project" value="InterPro"/>
</dbReference>
<name>E9FYK5_DAPPU</name>
<dbReference type="PANTHER" id="PTHR11475">
    <property type="entry name" value="OXIDASE/PEROXIDASE"/>
    <property type="match status" value="1"/>
</dbReference>